<dbReference type="SUPFAM" id="SSF140996">
    <property type="entry name" value="Hermes dimerisation domain"/>
    <property type="match status" value="1"/>
</dbReference>
<dbReference type="SUPFAM" id="SSF57667">
    <property type="entry name" value="beta-beta-alpha zinc fingers"/>
    <property type="match status" value="1"/>
</dbReference>
<keyword evidence="1" id="KW-0479">Metal-binding</keyword>
<dbReference type="InterPro" id="IPR012337">
    <property type="entry name" value="RNaseH-like_sf"/>
</dbReference>
<protein>
    <recommendedName>
        <fullName evidence="7">BED-type domain-containing protein</fullName>
    </recommendedName>
</protein>
<accession>A0AAQ3MFA6</accession>
<evidence type="ECO:0000313" key="8">
    <source>
        <dbReference type="EMBL" id="WVY90121.1"/>
    </source>
</evidence>
<dbReference type="GO" id="GO:0003677">
    <property type="term" value="F:DNA binding"/>
    <property type="evidence" value="ECO:0007669"/>
    <property type="project" value="InterPro"/>
</dbReference>
<dbReference type="PANTHER" id="PTHR46481">
    <property type="entry name" value="ZINC FINGER BED DOMAIN-CONTAINING PROTEIN 4"/>
    <property type="match status" value="1"/>
</dbReference>
<dbReference type="AlphaFoldDB" id="A0AAQ3MFA6"/>
<proteinExistence type="predicted"/>
<keyword evidence="2 6" id="KW-0863">Zinc-finger</keyword>
<dbReference type="InterPro" id="IPR052035">
    <property type="entry name" value="ZnF_BED_domain_contain"/>
</dbReference>
<keyword evidence="5" id="KW-0804">Transcription</keyword>
<dbReference type="SUPFAM" id="SSF53098">
    <property type="entry name" value="Ribonuclease H-like"/>
    <property type="match status" value="1"/>
</dbReference>
<dbReference type="GO" id="GO:0008270">
    <property type="term" value="F:zinc ion binding"/>
    <property type="evidence" value="ECO:0007669"/>
    <property type="project" value="UniProtKB-KW"/>
</dbReference>
<evidence type="ECO:0000313" key="9">
    <source>
        <dbReference type="Proteomes" id="UP001374535"/>
    </source>
</evidence>
<organism evidence="8 9">
    <name type="scientific">Vigna mungo</name>
    <name type="common">Black gram</name>
    <name type="synonym">Phaseolus mungo</name>
    <dbReference type="NCBI Taxonomy" id="3915"/>
    <lineage>
        <taxon>Eukaryota</taxon>
        <taxon>Viridiplantae</taxon>
        <taxon>Streptophyta</taxon>
        <taxon>Embryophyta</taxon>
        <taxon>Tracheophyta</taxon>
        <taxon>Spermatophyta</taxon>
        <taxon>Magnoliopsida</taxon>
        <taxon>eudicotyledons</taxon>
        <taxon>Gunneridae</taxon>
        <taxon>Pentapetalae</taxon>
        <taxon>rosids</taxon>
        <taxon>fabids</taxon>
        <taxon>Fabales</taxon>
        <taxon>Fabaceae</taxon>
        <taxon>Papilionoideae</taxon>
        <taxon>50 kb inversion clade</taxon>
        <taxon>NPAAA clade</taxon>
        <taxon>indigoferoid/millettioid clade</taxon>
        <taxon>Phaseoleae</taxon>
        <taxon>Vigna</taxon>
    </lineage>
</organism>
<sequence>MSETVETLTPNTSGMDHLPLCIDSSSTENNEGRSDVWGHFTKQKPYSEKKAKCNYCGDLIKYLAGTSGMRNHLTRCKENPNREVFKRQKLLSSTTEVSISPSGTISKFDQNASRMKLVKMFVKSKLPFRFVENDDFRDFVWSLQPRFEVPSRTTLRREIWELFYEEEKAKLKMFLSKQCEGVCLTADTWTSIQNLNYMSLTAHFIDNDWKLQKKILNFSQTTGHSGELIAKHVEVCLNNWELKRVLSITVDNATTNDVGVQYLKRRMLS</sequence>
<dbReference type="EMBL" id="CP144690">
    <property type="protein sequence ID" value="WVY90121.1"/>
    <property type="molecule type" value="Genomic_DNA"/>
</dbReference>
<dbReference type="InterPro" id="IPR036236">
    <property type="entry name" value="Znf_C2H2_sf"/>
</dbReference>
<keyword evidence="9" id="KW-1185">Reference proteome</keyword>
<evidence type="ECO:0000259" key="7">
    <source>
        <dbReference type="PROSITE" id="PS50808"/>
    </source>
</evidence>
<dbReference type="PROSITE" id="PS50808">
    <property type="entry name" value="ZF_BED"/>
    <property type="match status" value="1"/>
</dbReference>
<name>A0AAQ3MFA6_VIGMU</name>
<keyword evidence="3" id="KW-0862">Zinc</keyword>
<evidence type="ECO:0000256" key="6">
    <source>
        <dbReference type="PROSITE-ProRule" id="PRU00027"/>
    </source>
</evidence>
<dbReference type="PANTHER" id="PTHR46481:SF8">
    <property type="entry name" value="ZINC FINGER BED DOMAIN-CONTAINING PROTEIN RICESLEEPER 1-LIKE"/>
    <property type="match status" value="1"/>
</dbReference>
<evidence type="ECO:0000256" key="4">
    <source>
        <dbReference type="ARBA" id="ARBA00023015"/>
    </source>
</evidence>
<evidence type="ECO:0000256" key="5">
    <source>
        <dbReference type="ARBA" id="ARBA00023163"/>
    </source>
</evidence>
<reference evidence="8 9" key="1">
    <citation type="journal article" date="2023" name="Life. Sci Alliance">
        <title>Evolutionary insights into 3D genome organization and epigenetic landscape of Vigna mungo.</title>
        <authorList>
            <person name="Junaid A."/>
            <person name="Singh B."/>
            <person name="Bhatia S."/>
        </authorList>
    </citation>
    <scope>NUCLEOTIDE SEQUENCE [LARGE SCALE GENOMIC DNA]</scope>
    <source>
        <strain evidence="8">Urdbean</strain>
    </source>
</reference>
<gene>
    <name evidence="8" type="ORF">V8G54_035635</name>
</gene>
<evidence type="ECO:0000256" key="1">
    <source>
        <dbReference type="ARBA" id="ARBA00022723"/>
    </source>
</evidence>
<evidence type="ECO:0000256" key="2">
    <source>
        <dbReference type="ARBA" id="ARBA00022771"/>
    </source>
</evidence>
<feature type="domain" description="BED-type" evidence="7">
    <location>
        <begin position="31"/>
        <end position="84"/>
    </location>
</feature>
<evidence type="ECO:0000256" key="3">
    <source>
        <dbReference type="ARBA" id="ARBA00022833"/>
    </source>
</evidence>
<keyword evidence="4" id="KW-0805">Transcription regulation</keyword>
<dbReference type="Proteomes" id="UP001374535">
    <property type="component" value="Chromosome 11"/>
</dbReference>
<dbReference type="Pfam" id="PF02892">
    <property type="entry name" value="zf-BED"/>
    <property type="match status" value="1"/>
</dbReference>
<dbReference type="SMART" id="SM00614">
    <property type="entry name" value="ZnF_BED"/>
    <property type="match status" value="1"/>
</dbReference>
<dbReference type="InterPro" id="IPR003656">
    <property type="entry name" value="Znf_BED"/>
</dbReference>